<dbReference type="PANTHER" id="PTHR43820">
    <property type="entry name" value="HIGH-AFFINITY BRANCHED-CHAIN AMINO ACID TRANSPORT ATP-BINDING PROTEIN LIVF"/>
    <property type="match status" value="1"/>
</dbReference>
<dbReference type="CDD" id="cd03224">
    <property type="entry name" value="ABC_TM1139_LivF_branched"/>
    <property type="match status" value="1"/>
</dbReference>
<evidence type="ECO:0000259" key="6">
    <source>
        <dbReference type="PROSITE" id="PS50893"/>
    </source>
</evidence>
<feature type="domain" description="ABC transporter" evidence="6">
    <location>
        <begin position="2"/>
        <end position="234"/>
    </location>
</feature>
<dbReference type="InterPro" id="IPR003439">
    <property type="entry name" value="ABC_transporter-like_ATP-bd"/>
</dbReference>
<evidence type="ECO:0000313" key="8">
    <source>
        <dbReference type="Proteomes" id="UP000609531"/>
    </source>
</evidence>
<dbReference type="SMART" id="SM00382">
    <property type="entry name" value="AAA"/>
    <property type="match status" value="1"/>
</dbReference>
<keyword evidence="5" id="KW-0029">Amino-acid transport</keyword>
<dbReference type="AlphaFoldDB" id="A0A934IL19"/>
<keyword evidence="4 7" id="KW-0067">ATP-binding</keyword>
<dbReference type="PROSITE" id="PS50893">
    <property type="entry name" value="ABC_TRANSPORTER_2"/>
    <property type="match status" value="1"/>
</dbReference>
<dbReference type="PROSITE" id="PS00211">
    <property type="entry name" value="ABC_TRANSPORTER_1"/>
    <property type="match status" value="1"/>
</dbReference>
<evidence type="ECO:0000256" key="4">
    <source>
        <dbReference type="ARBA" id="ARBA00022840"/>
    </source>
</evidence>
<proteinExistence type="inferred from homology"/>
<name>A0A934IL19_9HYPH</name>
<dbReference type="InterPro" id="IPR052156">
    <property type="entry name" value="BCAA_Transport_ATP-bd_LivF"/>
</dbReference>
<dbReference type="InterPro" id="IPR003593">
    <property type="entry name" value="AAA+_ATPase"/>
</dbReference>
<protein>
    <submittedName>
        <fullName evidence="7">ABC transporter ATP-binding protein</fullName>
    </submittedName>
</protein>
<keyword evidence="8" id="KW-1185">Reference proteome</keyword>
<dbReference type="InterPro" id="IPR027417">
    <property type="entry name" value="P-loop_NTPase"/>
</dbReference>
<dbReference type="GO" id="GO:0015658">
    <property type="term" value="F:branched-chain amino acid transmembrane transporter activity"/>
    <property type="evidence" value="ECO:0007669"/>
    <property type="project" value="TreeGrafter"/>
</dbReference>
<evidence type="ECO:0000256" key="3">
    <source>
        <dbReference type="ARBA" id="ARBA00022741"/>
    </source>
</evidence>
<evidence type="ECO:0000313" key="7">
    <source>
        <dbReference type="EMBL" id="MBJ3778473.1"/>
    </source>
</evidence>
<gene>
    <name evidence="7" type="ORF">JCR33_22425</name>
</gene>
<keyword evidence="3" id="KW-0547">Nucleotide-binding</keyword>
<evidence type="ECO:0000256" key="2">
    <source>
        <dbReference type="ARBA" id="ARBA00022448"/>
    </source>
</evidence>
<reference evidence="7" key="1">
    <citation type="submission" date="2020-12" db="EMBL/GenBank/DDBJ databases">
        <title>Bacterial taxonomy.</title>
        <authorList>
            <person name="Pan X."/>
        </authorList>
    </citation>
    <scope>NUCLEOTIDE SEQUENCE</scope>
    <source>
        <strain evidence="7">B2012</strain>
    </source>
</reference>
<comment type="similarity">
    <text evidence="1">Belongs to the ABC transporter superfamily.</text>
</comment>
<dbReference type="SUPFAM" id="SSF52540">
    <property type="entry name" value="P-loop containing nucleoside triphosphate hydrolases"/>
    <property type="match status" value="1"/>
</dbReference>
<sequence length="237" mass="25059">MLSLSDVSVNYGVIQAVRGVSLNVEEGEIVALLGPNGAGKTSLVSSVVGIVPVSGGRVTFKGEDITRVPVEGIVARGLTLTPEGRRVFAGLSVAENLRLGAATRKDPVATERDLNTYLDMFPILKERYHQTASTLSGGEQQMLAIARALMSAPTMLMLDEPSLGLAPRIVDRIFELMLEMKKSGLTMLVVEQNASEALAFSDRAYVLASGSVVYEGAAKDLAASDQLMEAYLGTGVA</sequence>
<keyword evidence="2" id="KW-0813">Transport</keyword>
<dbReference type="InterPro" id="IPR017871">
    <property type="entry name" value="ABC_transporter-like_CS"/>
</dbReference>
<accession>A0A934IL19</accession>
<evidence type="ECO:0000256" key="1">
    <source>
        <dbReference type="ARBA" id="ARBA00005417"/>
    </source>
</evidence>
<dbReference type="RefSeq" id="WP_198884372.1">
    <property type="nucleotide sequence ID" value="NZ_JAEKJA010000027.1"/>
</dbReference>
<dbReference type="Pfam" id="PF00005">
    <property type="entry name" value="ABC_tran"/>
    <property type="match status" value="1"/>
</dbReference>
<dbReference type="PANTHER" id="PTHR43820:SF4">
    <property type="entry name" value="HIGH-AFFINITY BRANCHED-CHAIN AMINO ACID TRANSPORT ATP-BINDING PROTEIN LIVF"/>
    <property type="match status" value="1"/>
</dbReference>
<organism evidence="7 8">
    <name type="scientific">Acuticoccus mangrovi</name>
    <dbReference type="NCBI Taxonomy" id="2796142"/>
    <lineage>
        <taxon>Bacteria</taxon>
        <taxon>Pseudomonadati</taxon>
        <taxon>Pseudomonadota</taxon>
        <taxon>Alphaproteobacteria</taxon>
        <taxon>Hyphomicrobiales</taxon>
        <taxon>Amorphaceae</taxon>
        <taxon>Acuticoccus</taxon>
    </lineage>
</organism>
<dbReference type="GO" id="GO:0016887">
    <property type="term" value="F:ATP hydrolysis activity"/>
    <property type="evidence" value="ECO:0007669"/>
    <property type="project" value="InterPro"/>
</dbReference>
<evidence type="ECO:0000256" key="5">
    <source>
        <dbReference type="ARBA" id="ARBA00022970"/>
    </source>
</evidence>
<dbReference type="Proteomes" id="UP000609531">
    <property type="component" value="Unassembled WGS sequence"/>
</dbReference>
<dbReference type="Gene3D" id="3.40.50.300">
    <property type="entry name" value="P-loop containing nucleotide triphosphate hydrolases"/>
    <property type="match status" value="1"/>
</dbReference>
<comment type="caution">
    <text evidence="7">The sequence shown here is derived from an EMBL/GenBank/DDBJ whole genome shotgun (WGS) entry which is preliminary data.</text>
</comment>
<dbReference type="EMBL" id="JAEKJA010000027">
    <property type="protein sequence ID" value="MBJ3778473.1"/>
    <property type="molecule type" value="Genomic_DNA"/>
</dbReference>
<dbReference type="GO" id="GO:0015807">
    <property type="term" value="P:L-amino acid transport"/>
    <property type="evidence" value="ECO:0007669"/>
    <property type="project" value="TreeGrafter"/>
</dbReference>
<dbReference type="GO" id="GO:0005524">
    <property type="term" value="F:ATP binding"/>
    <property type="evidence" value="ECO:0007669"/>
    <property type="project" value="UniProtKB-KW"/>
</dbReference>